<comment type="cofactor">
    <cofactor evidence="1">
        <name>FAD</name>
        <dbReference type="ChEBI" id="CHEBI:57692"/>
    </cofactor>
</comment>
<proteinExistence type="inferred from homology"/>
<evidence type="ECO:0000313" key="9">
    <source>
        <dbReference type="Proteomes" id="UP001152607"/>
    </source>
</evidence>
<dbReference type="SUPFAM" id="SSF51905">
    <property type="entry name" value="FAD/NAD(P)-binding domain"/>
    <property type="match status" value="1"/>
</dbReference>
<accession>A0A9W4XU87</accession>
<keyword evidence="3" id="KW-0285">Flavoprotein</keyword>
<sequence length="644" mass="70195">MKPVTILQRLATVLPLVAAYPAGQNQSEYEYIVVGSGTGGGTVAAGLARKGHSVFLIEAGADRGDTLPQMVPGLSTVASDDPEHAWSFWIRHYRNETQGRRDSKFTYRLPDGSLYYGLEPPPDAEPLGILYPRGATVGGSSQVNAQNWAKASDNDWDWVANYTSDPSWNAQAMEPYFIAVENCTYCEPGTPNHGFDGFISSNINNATYVTGRPYVVEYMSNAALEIENITIQNNEQLAELLNRDSNSPEHSYTPGIYEIITSSDERRRRSGSRNYVVDTVNAGFPLTVSTESLATRVLFNKNGGDVVAYGVEYMKGEALYAADSRYDATQSGELRTVVASKEVIVAGGVFNTPQLLKLSGVGPREELENLGIEVVVDSPAVGSYLQDHPEGIIRVNASVPFGNDPFENCTMQLNASDPCFVQWQDEGMGPYGEGAAPLHMRFRSSESENEDSDVWMWGFAGLDFRGFYPGYAHPLPAPDTISMSMLKCQTPGDEAKGTVTLRSADPRDVPEVNFDWFNGEQGRKELNAMVEGAELLNRIFDRAAEPIAPFTPVQPAEGVDLRQNLLDETFSHHAGSTCRMGPGSVQTHCVDPQLRVNGVKGLRVVDASVFPRVISSFPNLPITMMAHKAVDIISAAAGNYSRAA</sequence>
<dbReference type="InterPro" id="IPR012132">
    <property type="entry name" value="GMC_OxRdtase"/>
</dbReference>
<dbReference type="EMBL" id="CAOQHR010000004">
    <property type="protein sequence ID" value="CAI6333067.1"/>
    <property type="molecule type" value="Genomic_DNA"/>
</dbReference>
<feature type="signal peptide" evidence="5">
    <location>
        <begin position="1"/>
        <end position="19"/>
    </location>
</feature>
<dbReference type="PANTHER" id="PTHR11552">
    <property type="entry name" value="GLUCOSE-METHANOL-CHOLINE GMC OXIDOREDUCTASE"/>
    <property type="match status" value="1"/>
</dbReference>
<evidence type="ECO:0000259" key="6">
    <source>
        <dbReference type="Pfam" id="PF00732"/>
    </source>
</evidence>
<dbReference type="PANTHER" id="PTHR11552:SF147">
    <property type="entry name" value="CHOLINE DEHYDROGENASE, MITOCHONDRIAL"/>
    <property type="match status" value="1"/>
</dbReference>
<protein>
    <recommendedName>
        <fullName evidence="10">Choline dehydrogenase</fullName>
    </recommendedName>
</protein>
<comment type="similarity">
    <text evidence="2">Belongs to the GMC oxidoreductase family.</text>
</comment>
<evidence type="ECO:0000256" key="3">
    <source>
        <dbReference type="ARBA" id="ARBA00022630"/>
    </source>
</evidence>
<gene>
    <name evidence="8" type="ORF">PDIGIT_LOCUS6103</name>
</gene>
<keyword evidence="4" id="KW-0274">FAD</keyword>
<dbReference type="GO" id="GO:0016614">
    <property type="term" value="F:oxidoreductase activity, acting on CH-OH group of donors"/>
    <property type="evidence" value="ECO:0007669"/>
    <property type="project" value="InterPro"/>
</dbReference>
<reference evidence="8" key="1">
    <citation type="submission" date="2023-01" db="EMBL/GenBank/DDBJ databases">
        <authorList>
            <person name="Van Ghelder C."/>
            <person name="Rancurel C."/>
        </authorList>
    </citation>
    <scope>NUCLEOTIDE SEQUENCE</scope>
    <source>
        <strain evidence="8">CNCM I-4278</strain>
    </source>
</reference>
<evidence type="ECO:0000313" key="8">
    <source>
        <dbReference type="EMBL" id="CAI6333067.1"/>
    </source>
</evidence>
<keyword evidence="5" id="KW-0732">Signal</keyword>
<dbReference type="InterPro" id="IPR036188">
    <property type="entry name" value="FAD/NAD-bd_sf"/>
</dbReference>
<evidence type="ECO:0000256" key="2">
    <source>
        <dbReference type="ARBA" id="ARBA00010790"/>
    </source>
</evidence>
<feature type="domain" description="Glucose-methanol-choline oxidoreductase C-terminal" evidence="7">
    <location>
        <begin position="494"/>
        <end position="626"/>
    </location>
</feature>
<dbReference type="OrthoDB" id="269227at2759"/>
<dbReference type="AlphaFoldDB" id="A0A9W4XU87"/>
<evidence type="ECO:0008006" key="10">
    <source>
        <dbReference type="Google" id="ProtNLM"/>
    </source>
</evidence>
<dbReference type="Pfam" id="PF00732">
    <property type="entry name" value="GMC_oxred_N"/>
    <property type="match status" value="1"/>
</dbReference>
<organism evidence="8 9">
    <name type="scientific">Periconia digitata</name>
    <dbReference type="NCBI Taxonomy" id="1303443"/>
    <lineage>
        <taxon>Eukaryota</taxon>
        <taxon>Fungi</taxon>
        <taxon>Dikarya</taxon>
        <taxon>Ascomycota</taxon>
        <taxon>Pezizomycotina</taxon>
        <taxon>Dothideomycetes</taxon>
        <taxon>Pleosporomycetidae</taxon>
        <taxon>Pleosporales</taxon>
        <taxon>Massarineae</taxon>
        <taxon>Periconiaceae</taxon>
        <taxon>Periconia</taxon>
    </lineage>
</organism>
<keyword evidence="9" id="KW-1185">Reference proteome</keyword>
<dbReference type="Gene3D" id="3.30.560.10">
    <property type="entry name" value="Glucose Oxidase, domain 3"/>
    <property type="match status" value="1"/>
</dbReference>
<feature type="chain" id="PRO_5040752780" description="Choline dehydrogenase" evidence="5">
    <location>
        <begin position="20"/>
        <end position="644"/>
    </location>
</feature>
<feature type="domain" description="Glucose-methanol-choline oxidoreductase N-terminal" evidence="6">
    <location>
        <begin position="129"/>
        <end position="390"/>
    </location>
</feature>
<name>A0A9W4XU87_9PLEO</name>
<dbReference type="PIRSF" id="PIRSF000137">
    <property type="entry name" value="Alcohol_oxidase"/>
    <property type="match status" value="1"/>
</dbReference>
<evidence type="ECO:0000256" key="4">
    <source>
        <dbReference type="ARBA" id="ARBA00022827"/>
    </source>
</evidence>
<dbReference type="Pfam" id="PF05199">
    <property type="entry name" value="GMC_oxred_C"/>
    <property type="match status" value="1"/>
</dbReference>
<comment type="caution">
    <text evidence="8">The sequence shown here is derived from an EMBL/GenBank/DDBJ whole genome shotgun (WGS) entry which is preliminary data.</text>
</comment>
<dbReference type="Proteomes" id="UP001152607">
    <property type="component" value="Unassembled WGS sequence"/>
</dbReference>
<dbReference type="SUPFAM" id="SSF54373">
    <property type="entry name" value="FAD-linked reductases, C-terminal domain"/>
    <property type="match status" value="1"/>
</dbReference>
<evidence type="ECO:0000259" key="7">
    <source>
        <dbReference type="Pfam" id="PF05199"/>
    </source>
</evidence>
<evidence type="ECO:0000256" key="5">
    <source>
        <dbReference type="SAM" id="SignalP"/>
    </source>
</evidence>
<evidence type="ECO:0000256" key="1">
    <source>
        <dbReference type="ARBA" id="ARBA00001974"/>
    </source>
</evidence>
<dbReference type="InterPro" id="IPR000172">
    <property type="entry name" value="GMC_OxRdtase_N"/>
</dbReference>
<dbReference type="InterPro" id="IPR007867">
    <property type="entry name" value="GMC_OxRtase_C"/>
</dbReference>
<dbReference type="Gene3D" id="3.50.50.60">
    <property type="entry name" value="FAD/NAD(P)-binding domain"/>
    <property type="match status" value="1"/>
</dbReference>
<dbReference type="GO" id="GO:0050660">
    <property type="term" value="F:flavin adenine dinucleotide binding"/>
    <property type="evidence" value="ECO:0007669"/>
    <property type="project" value="InterPro"/>
</dbReference>